<protein>
    <submittedName>
        <fullName evidence="3">Uncharacterized protein</fullName>
    </submittedName>
</protein>
<dbReference type="Proteomes" id="UP000887566">
    <property type="component" value="Unplaced"/>
</dbReference>
<evidence type="ECO:0000256" key="1">
    <source>
        <dbReference type="SAM" id="SignalP"/>
    </source>
</evidence>
<reference evidence="3" key="1">
    <citation type="submission" date="2022-11" db="UniProtKB">
        <authorList>
            <consortium name="WormBaseParasite"/>
        </authorList>
    </citation>
    <scope>IDENTIFICATION</scope>
</reference>
<keyword evidence="2" id="KW-1185">Reference proteome</keyword>
<accession>A0A914XD22</accession>
<dbReference type="PANTHER" id="PTHR34311">
    <property type="entry name" value="PROTEIN CBG21698-RELATED"/>
    <property type="match status" value="1"/>
</dbReference>
<dbReference type="AlphaFoldDB" id="A0A914XD22"/>
<feature type="chain" id="PRO_5037725460" evidence="1">
    <location>
        <begin position="18"/>
        <end position="269"/>
    </location>
</feature>
<keyword evidence="1" id="KW-0732">Signal</keyword>
<evidence type="ECO:0000313" key="2">
    <source>
        <dbReference type="Proteomes" id="UP000887566"/>
    </source>
</evidence>
<feature type="signal peptide" evidence="1">
    <location>
        <begin position="1"/>
        <end position="17"/>
    </location>
</feature>
<evidence type="ECO:0000313" key="3">
    <source>
        <dbReference type="WBParaSite" id="PSAMB.scaffold746size42121.g8370.t1"/>
    </source>
</evidence>
<sequence>MKLLIPLLAFLPLAVVCLPFVDFINPDIFSRTIHQKNPVFSGEVGQVLKDNTPGCNWGTFQLCLADFITKSGLSAYDTSNATMMKMAVNQLLADGAKSGPTGAANSLIQLCRAQQVLYSQCLGLDQATQCISAIEFIRQGNTSNDGFGYQMLFTRLNFQCGVAFTSFIAHPMEVAQTPTNYSVRLDSCLDTFIGGNLNNDTVTEFCGPMEQYGECVGKIYTEAAQCSVDLGWSVCEATRLANIITLPECTDSQWACKLGTVGYNFYFLL</sequence>
<organism evidence="2 3">
    <name type="scientific">Plectus sambesii</name>
    <dbReference type="NCBI Taxonomy" id="2011161"/>
    <lineage>
        <taxon>Eukaryota</taxon>
        <taxon>Metazoa</taxon>
        <taxon>Ecdysozoa</taxon>
        <taxon>Nematoda</taxon>
        <taxon>Chromadorea</taxon>
        <taxon>Plectida</taxon>
        <taxon>Plectina</taxon>
        <taxon>Plectoidea</taxon>
        <taxon>Plectidae</taxon>
        <taxon>Plectus</taxon>
    </lineage>
</organism>
<name>A0A914XD22_9BILA</name>
<proteinExistence type="predicted"/>
<dbReference type="WBParaSite" id="PSAMB.scaffold746size42121.g8370.t1">
    <property type="protein sequence ID" value="PSAMB.scaffold746size42121.g8370.t1"/>
    <property type="gene ID" value="PSAMB.scaffold746size42121.g8370"/>
</dbReference>